<dbReference type="Proteomes" id="UP000640052">
    <property type="component" value="Unassembled WGS sequence"/>
</dbReference>
<dbReference type="GO" id="GO:0005886">
    <property type="term" value="C:plasma membrane"/>
    <property type="evidence" value="ECO:0007669"/>
    <property type="project" value="UniProtKB-SubCell"/>
</dbReference>
<dbReference type="FunFam" id="3.40.50.300:FF:000016">
    <property type="entry name" value="Oligopeptide ABC transporter ATP-binding component"/>
    <property type="match status" value="2"/>
</dbReference>
<dbReference type="NCBIfam" id="NF008453">
    <property type="entry name" value="PRK11308.1"/>
    <property type="match status" value="2"/>
</dbReference>
<feature type="domain" description="ABC transporter" evidence="8">
    <location>
        <begin position="272"/>
        <end position="507"/>
    </location>
</feature>
<dbReference type="SMART" id="SM00382">
    <property type="entry name" value="AAA"/>
    <property type="match status" value="2"/>
</dbReference>
<dbReference type="CDD" id="cd03257">
    <property type="entry name" value="ABC_NikE_OppD_transporters"/>
    <property type="match status" value="2"/>
</dbReference>
<keyword evidence="3" id="KW-0813">Transport</keyword>
<dbReference type="Pfam" id="PF08352">
    <property type="entry name" value="oligo_HPY"/>
    <property type="match status" value="2"/>
</dbReference>
<reference evidence="9" key="1">
    <citation type="submission" date="2021-01" db="EMBL/GenBank/DDBJ databases">
        <title>Whole genome shotgun sequence of Acrocarpospora phusangensis NBRC 108782.</title>
        <authorList>
            <person name="Komaki H."/>
            <person name="Tamura T."/>
        </authorList>
    </citation>
    <scope>NUCLEOTIDE SEQUENCE</scope>
    <source>
        <strain evidence="9">NBRC 108782</strain>
    </source>
</reference>
<dbReference type="GO" id="GO:0005524">
    <property type="term" value="F:ATP binding"/>
    <property type="evidence" value="ECO:0007669"/>
    <property type="project" value="UniProtKB-KW"/>
</dbReference>
<dbReference type="InterPro" id="IPR027417">
    <property type="entry name" value="P-loop_NTPase"/>
</dbReference>
<evidence type="ECO:0000313" key="10">
    <source>
        <dbReference type="Proteomes" id="UP000640052"/>
    </source>
</evidence>
<comment type="caution">
    <text evidence="9">The sequence shown here is derived from an EMBL/GenBank/DDBJ whole genome shotgun (WGS) entry which is preliminary data.</text>
</comment>
<dbReference type="NCBIfam" id="TIGR01727">
    <property type="entry name" value="oligo_HPY"/>
    <property type="match status" value="1"/>
</dbReference>
<evidence type="ECO:0000259" key="8">
    <source>
        <dbReference type="PROSITE" id="PS50893"/>
    </source>
</evidence>
<dbReference type="AlphaFoldDB" id="A0A919Q968"/>
<protein>
    <submittedName>
        <fullName evidence="9">ABC transporter ATP-binding protein</fullName>
    </submittedName>
</protein>
<dbReference type="InterPro" id="IPR050388">
    <property type="entry name" value="ABC_Ni/Peptide_Import"/>
</dbReference>
<evidence type="ECO:0000256" key="4">
    <source>
        <dbReference type="ARBA" id="ARBA00022475"/>
    </source>
</evidence>
<dbReference type="InterPro" id="IPR003439">
    <property type="entry name" value="ABC_transporter-like_ATP-bd"/>
</dbReference>
<evidence type="ECO:0000256" key="6">
    <source>
        <dbReference type="ARBA" id="ARBA00022840"/>
    </source>
</evidence>
<evidence type="ECO:0000256" key="5">
    <source>
        <dbReference type="ARBA" id="ARBA00022741"/>
    </source>
</evidence>
<dbReference type="Pfam" id="PF00005">
    <property type="entry name" value="ABC_tran"/>
    <property type="match status" value="2"/>
</dbReference>
<dbReference type="PROSITE" id="PS00211">
    <property type="entry name" value="ABC_TRANSPORTER_1"/>
    <property type="match status" value="2"/>
</dbReference>
<dbReference type="PROSITE" id="PS50893">
    <property type="entry name" value="ABC_TRANSPORTER_2"/>
    <property type="match status" value="2"/>
</dbReference>
<sequence>MTVLEVRDLTVRFGETPAVQGVAFEVARGEVLGVVGESGSGKSVSVLAVLGLLPRQAAVTGSVRLHGRELLGAPEKELTALRGRSLAMVFQDPLAALTPVHRIGDQVAEAILAHQDLPRKQARARAVDLLDLVGIPEPGRRARAFPHEFSGGMRQRVMIAMAVANDPDVIICDEPTTALDVTVQAQILDVLGTARRETGAAVVFVTHDLGVVAGLADRVMVLRAGRVEETAPVDDLFFRPRTAYTRNLLAAVPRIDRRHRRSAPPPGGERVLQVEGLVKRYGRGARAVDRVSFAVRAGETFGLVGESGCGKTTTLMEILALAAPQAGRIVVLGRDTAGLTRRERLELRRDLQVVFQDPMASLDPRMTVHDIVAEPLRAHGLAADRVPELLRLVGLDPGQAARYPQDFSGGQRQRIAIARALALAPRLLVLDEPVSALDVSIRAEVIALLADLKARLGLSYLLVAHDLALVRGIADRVAVMYAGRIVEIGPVEAVFAEPRHPYTRALLAAVPVPDPARERARRRAPLRGEPPGGAAAYPGGCRFRGRCPVYAELAAAPASRCVNEEPELGGADGAACHHPSGGTR</sequence>
<keyword evidence="7" id="KW-0472">Membrane</keyword>
<dbReference type="GO" id="GO:0015833">
    <property type="term" value="P:peptide transport"/>
    <property type="evidence" value="ECO:0007669"/>
    <property type="project" value="InterPro"/>
</dbReference>
<dbReference type="InterPro" id="IPR013563">
    <property type="entry name" value="Oligopep_ABC_C"/>
</dbReference>
<name>A0A919Q968_9ACTN</name>
<dbReference type="PANTHER" id="PTHR43297">
    <property type="entry name" value="OLIGOPEPTIDE TRANSPORT ATP-BINDING PROTEIN APPD"/>
    <property type="match status" value="1"/>
</dbReference>
<comment type="similarity">
    <text evidence="2">Belongs to the ABC transporter superfamily.</text>
</comment>
<evidence type="ECO:0000256" key="3">
    <source>
        <dbReference type="ARBA" id="ARBA00022448"/>
    </source>
</evidence>
<organism evidence="9 10">
    <name type="scientific">Acrocarpospora phusangensis</name>
    <dbReference type="NCBI Taxonomy" id="1070424"/>
    <lineage>
        <taxon>Bacteria</taxon>
        <taxon>Bacillati</taxon>
        <taxon>Actinomycetota</taxon>
        <taxon>Actinomycetes</taxon>
        <taxon>Streptosporangiales</taxon>
        <taxon>Streptosporangiaceae</taxon>
        <taxon>Acrocarpospora</taxon>
    </lineage>
</organism>
<keyword evidence="4" id="KW-1003">Cell membrane</keyword>
<dbReference type="Gene3D" id="3.40.50.300">
    <property type="entry name" value="P-loop containing nucleotide triphosphate hydrolases"/>
    <property type="match status" value="2"/>
</dbReference>
<dbReference type="InterPro" id="IPR017871">
    <property type="entry name" value="ABC_transporter-like_CS"/>
</dbReference>
<proteinExistence type="inferred from homology"/>
<accession>A0A919Q968</accession>
<keyword evidence="6 9" id="KW-0067">ATP-binding</keyword>
<evidence type="ECO:0000256" key="1">
    <source>
        <dbReference type="ARBA" id="ARBA00004202"/>
    </source>
</evidence>
<dbReference type="InterPro" id="IPR003593">
    <property type="entry name" value="AAA+_ATPase"/>
</dbReference>
<keyword evidence="5" id="KW-0547">Nucleotide-binding</keyword>
<evidence type="ECO:0000256" key="7">
    <source>
        <dbReference type="ARBA" id="ARBA00023136"/>
    </source>
</evidence>
<gene>
    <name evidence="9" type="ORF">Aph01nite_28310</name>
</gene>
<dbReference type="PANTHER" id="PTHR43297:SF2">
    <property type="entry name" value="DIPEPTIDE TRANSPORT ATP-BINDING PROTEIN DPPD"/>
    <property type="match status" value="1"/>
</dbReference>
<dbReference type="SUPFAM" id="SSF52540">
    <property type="entry name" value="P-loop containing nucleoside triphosphate hydrolases"/>
    <property type="match status" value="2"/>
</dbReference>
<dbReference type="RefSeq" id="WP_204041280.1">
    <property type="nucleotide sequence ID" value="NZ_BOOA01000019.1"/>
</dbReference>
<dbReference type="EMBL" id="BOOA01000019">
    <property type="protein sequence ID" value="GIH24521.1"/>
    <property type="molecule type" value="Genomic_DNA"/>
</dbReference>
<comment type="subcellular location">
    <subcellularLocation>
        <location evidence="1">Cell membrane</location>
        <topology evidence="1">Peripheral membrane protein</topology>
    </subcellularLocation>
</comment>
<feature type="domain" description="ABC transporter" evidence="8">
    <location>
        <begin position="4"/>
        <end position="249"/>
    </location>
</feature>
<evidence type="ECO:0000256" key="2">
    <source>
        <dbReference type="ARBA" id="ARBA00005417"/>
    </source>
</evidence>
<keyword evidence="10" id="KW-1185">Reference proteome</keyword>
<evidence type="ECO:0000313" key="9">
    <source>
        <dbReference type="EMBL" id="GIH24521.1"/>
    </source>
</evidence>
<dbReference type="GO" id="GO:0016887">
    <property type="term" value="F:ATP hydrolysis activity"/>
    <property type="evidence" value="ECO:0007669"/>
    <property type="project" value="InterPro"/>
</dbReference>